<gene>
    <name evidence="1" type="ORF">ACFQ5M_11815</name>
</gene>
<dbReference type="RefSeq" id="WP_125713123.1">
    <property type="nucleotide sequence ID" value="NZ_JBHTOP010000026.1"/>
</dbReference>
<name>A0ABW4JB02_9LACO</name>
<protein>
    <submittedName>
        <fullName evidence="1">Uncharacterized protein</fullName>
    </submittedName>
</protein>
<dbReference type="EMBL" id="JBHTOP010000026">
    <property type="protein sequence ID" value="MFD1672788.1"/>
    <property type="molecule type" value="Genomic_DNA"/>
</dbReference>
<evidence type="ECO:0000313" key="2">
    <source>
        <dbReference type="Proteomes" id="UP001597267"/>
    </source>
</evidence>
<proteinExistence type="predicted"/>
<keyword evidence="2" id="KW-1185">Reference proteome</keyword>
<reference evidence="2" key="1">
    <citation type="journal article" date="2019" name="Int. J. Syst. Evol. Microbiol.">
        <title>The Global Catalogue of Microorganisms (GCM) 10K type strain sequencing project: providing services to taxonomists for standard genome sequencing and annotation.</title>
        <authorList>
            <consortium name="The Broad Institute Genomics Platform"/>
            <consortium name="The Broad Institute Genome Sequencing Center for Infectious Disease"/>
            <person name="Wu L."/>
            <person name="Ma J."/>
        </authorList>
    </citation>
    <scope>NUCLEOTIDE SEQUENCE [LARGE SCALE GENOMIC DNA]</scope>
    <source>
        <strain evidence="2">CCM 8896</strain>
    </source>
</reference>
<evidence type="ECO:0000313" key="1">
    <source>
        <dbReference type="EMBL" id="MFD1672788.1"/>
    </source>
</evidence>
<organism evidence="1 2">
    <name type="scientific">Agrilactobacillus yilanensis</name>
    <dbReference type="NCBI Taxonomy" id="2485997"/>
    <lineage>
        <taxon>Bacteria</taxon>
        <taxon>Bacillati</taxon>
        <taxon>Bacillota</taxon>
        <taxon>Bacilli</taxon>
        <taxon>Lactobacillales</taxon>
        <taxon>Lactobacillaceae</taxon>
        <taxon>Agrilactobacillus</taxon>
    </lineage>
</organism>
<dbReference type="Proteomes" id="UP001597267">
    <property type="component" value="Unassembled WGS sequence"/>
</dbReference>
<accession>A0ABW4JB02</accession>
<sequence>MKKKLRRRKKKPVISHYIYFYVEFADGRVLEVPVKIENGNYGPRDTLAAQLRDRRGVLTDSQDQRYDLNSMVHYDIFDEKDKR</sequence>
<comment type="caution">
    <text evidence="1">The sequence shown here is derived from an EMBL/GenBank/DDBJ whole genome shotgun (WGS) entry which is preliminary data.</text>
</comment>